<keyword evidence="4 7" id="KW-0863">Zinc-finger</keyword>
<feature type="region of interest" description="Disordered" evidence="8">
    <location>
        <begin position="58"/>
        <end position="143"/>
    </location>
</feature>
<dbReference type="InterPro" id="IPR036236">
    <property type="entry name" value="Znf_C2H2_sf"/>
</dbReference>
<dbReference type="SMART" id="SM00355">
    <property type="entry name" value="ZnF_C2H2"/>
    <property type="match status" value="4"/>
</dbReference>
<dbReference type="PANTHER" id="PTHR16515">
    <property type="entry name" value="PR DOMAIN ZINC FINGER PROTEIN"/>
    <property type="match status" value="1"/>
</dbReference>
<feature type="compositionally biased region" description="Low complexity" evidence="8">
    <location>
        <begin position="69"/>
        <end position="80"/>
    </location>
</feature>
<dbReference type="PROSITE" id="PS50157">
    <property type="entry name" value="ZINC_FINGER_C2H2_2"/>
    <property type="match status" value="4"/>
</dbReference>
<keyword evidence="11" id="KW-1185">Reference proteome</keyword>
<feature type="domain" description="C2H2-type" evidence="9">
    <location>
        <begin position="289"/>
        <end position="316"/>
    </location>
</feature>
<name>A0A8T1RZJ2_CHESE</name>
<dbReference type="Proteomes" id="UP000765507">
    <property type="component" value="Unassembled WGS sequence"/>
</dbReference>
<accession>A0A8T1RZJ2</accession>
<protein>
    <submittedName>
        <fullName evidence="10">Zinc finger protein 524</fullName>
    </submittedName>
</protein>
<feature type="region of interest" description="Disordered" evidence="8">
    <location>
        <begin position="158"/>
        <end position="225"/>
    </location>
</feature>
<dbReference type="OrthoDB" id="3437960at2759"/>
<evidence type="ECO:0000259" key="9">
    <source>
        <dbReference type="PROSITE" id="PS50157"/>
    </source>
</evidence>
<evidence type="ECO:0000256" key="5">
    <source>
        <dbReference type="ARBA" id="ARBA00022833"/>
    </source>
</evidence>
<evidence type="ECO:0000256" key="4">
    <source>
        <dbReference type="ARBA" id="ARBA00022771"/>
    </source>
</evidence>
<dbReference type="InterPro" id="IPR013087">
    <property type="entry name" value="Znf_C2H2_type"/>
</dbReference>
<dbReference type="PANTHER" id="PTHR16515:SF60">
    <property type="entry name" value="ZINC FINGER PROTEIN 436"/>
    <property type="match status" value="1"/>
</dbReference>
<evidence type="ECO:0000256" key="7">
    <source>
        <dbReference type="PROSITE-ProRule" id="PRU00042"/>
    </source>
</evidence>
<evidence type="ECO:0000256" key="3">
    <source>
        <dbReference type="ARBA" id="ARBA00022737"/>
    </source>
</evidence>
<dbReference type="AlphaFoldDB" id="A0A8T1RZJ2"/>
<gene>
    <name evidence="10" type="primary">ZNF524</name>
    <name evidence="10" type="ORF">G0U57_005602</name>
</gene>
<keyword evidence="5" id="KW-0862">Zinc</keyword>
<dbReference type="PROSITE" id="PS00028">
    <property type="entry name" value="ZINC_FINGER_C2H2_1"/>
    <property type="match status" value="4"/>
</dbReference>
<dbReference type="Gene3D" id="3.30.160.60">
    <property type="entry name" value="Classic Zinc Finger"/>
    <property type="match status" value="4"/>
</dbReference>
<dbReference type="InterPro" id="IPR050331">
    <property type="entry name" value="Zinc_finger"/>
</dbReference>
<dbReference type="Pfam" id="PF00096">
    <property type="entry name" value="zf-C2H2"/>
    <property type="match status" value="2"/>
</dbReference>
<dbReference type="SUPFAM" id="SSF57667">
    <property type="entry name" value="beta-beta-alpha zinc fingers"/>
    <property type="match status" value="2"/>
</dbReference>
<keyword evidence="6" id="KW-0539">Nucleus</keyword>
<dbReference type="EMBL" id="JAHGAV010001770">
    <property type="protein sequence ID" value="KAG6921713.1"/>
    <property type="molecule type" value="Genomic_DNA"/>
</dbReference>
<comment type="subcellular location">
    <subcellularLocation>
        <location evidence="1">Nucleus</location>
    </subcellularLocation>
</comment>
<feature type="compositionally biased region" description="Basic and acidic residues" evidence="8">
    <location>
        <begin position="107"/>
        <end position="125"/>
    </location>
</feature>
<evidence type="ECO:0000256" key="8">
    <source>
        <dbReference type="SAM" id="MobiDB-lite"/>
    </source>
</evidence>
<dbReference type="GO" id="GO:0005634">
    <property type="term" value="C:nucleus"/>
    <property type="evidence" value="ECO:0007669"/>
    <property type="project" value="UniProtKB-SubCell"/>
</dbReference>
<proteinExistence type="predicted"/>
<feature type="domain" description="C2H2-type" evidence="9">
    <location>
        <begin position="373"/>
        <end position="401"/>
    </location>
</feature>
<feature type="domain" description="C2H2-type" evidence="9">
    <location>
        <begin position="345"/>
        <end position="372"/>
    </location>
</feature>
<dbReference type="FunFam" id="3.30.160.60:FF:000710">
    <property type="entry name" value="Zinc finger protein 768"/>
    <property type="match status" value="1"/>
</dbReference>
<dbReference type="FunFam" id="3.30.160.60:FF:001670">
    <property type="entry name" value="Zinc finger protein 524"/>
    <property type="match status" value="1"/>
</dbReference>
<keyword evidence="2" id="KW-0479">Metal-binding</keyword>
<dbReference type="GO" id="GO:0008270">
    <property type="term" value="F:zinc ion binding"/>
    <property type="evidence" value="ECO:0007669"/>
    <property type="project" value="UniProtKB-KW"/>
</dbReference>
<comment type="caution">
    <text evidence="10">The sequence shown here is derived from an EMBL/GenBank/DDBJ whole genome shotgun (WGS) entry which is preliminary data.</text>
</comment>
<evidence type="ECO:0000256" key="2">
    <source>
        <dbReference type="ARBA" id="ARBA00022723"/>
    </source>
</evidence>
<feature type="non-terminal residue" evidence="10">
    <location>
        <position position="427"/>
    </location>
</feature>
<dbReference type="Pfam" id="PF13894">
    <property type="entry name" value="zf-C2H2_4"/>
    <property type="match status" value="1"/>
</dbReference>
<dbReference type="FunFam" id="3.30.160.60:FF:000512">
    <property type="entry name" value="zinc finger protein 197 isoform X1"/>
    <property type="match status" value="1"/>
</dbReference>
<dbReference type="GO" id="GO:0010468">
    <property type="term" value="P:regulation of gene expression"/>
    <property type="evidence" value="ECO:0007669"/>
    <property type="project" value="TreeGrafter"/>
</dbReference>
<evidence type="ECO:0000256" key="6">
    <source>
        <dbReference type="ARBA" id="ARBA00023242"/>
    </source>
</evidence>
<evidence type="ECO:0000256" key="1">
    <source>
        <dbReference type="ARBA" id="ARBA00004123"/>
    </source>
</evidence>
<organism evidence="10 11">
    <name type="scientific">Chelydra serpentina</name>
    <name type="common">Snapping turtle</name>
    <name type="synonym">Testudo serpentina</name>
    <dbReference type="NCBI Taxonomy" id="8475"/>
    <lineage>
        <taxon>Eukaryota</taxon>
        <taxon>Metazoa</taxon>
        <taxon>Chordata</taxon>
        <taxon>Craniata</taxon>
        <taxon>Vertebrata</taxon>
        <taxon>Euteleostomi</taxon>
        <taxon>Archelosauria</taxon>
        <taxon>Testudinata</taxon>
        <taxon>Testudines</taxon>
        <taxon>Cryptodira</taxon>
        <taxon>Durocryptodira</taxon>
        <taxon>Americhelydia</taxon>
        <taxon>Chelydroidea</taxon>
        <taxon>Chelydridae</taxon>
        <taxon>Chelydra</taxon>
    </lineage>
</organism>
<keyword evidence="3" id="KW-0677">Repeat</keyword>
<feature type="domain" description="C2H2-type" evidence="9">
    <location>
        <begin position="317"/>
        <end position="344"/>
    </location>
</feature>
<sequence length="427" mass="45694">DGAPISVTLCLGSARPDGALISVTPCPGRGDSWCHGPAGHWDPADSGAGAGLLLSAGGSAGSRCPGPAPAVGSGPGSAVSCRTQSAARPPLAPGCGDENGKQRWPGRRTECRHSRRMEPAQRREWAGAPSKTAEGGEGHPSSHAWQDLEVTGIWPAGTRYAQPTPKWGEAAARGRRPEGPGVSQAQPEPHKPAPRATWGPKLHSALAGWPRGGDPTRAPPPKPRGPYRSRLACPGWLLPPEAAGAGVPPSPPEGQPEDSLLLIDAQGVPYTVSRRDLEAGPTPAPRRAHCCPVCRRAFLYLSDLERHRISHSEHKPHLCRACGKAFKRASHLQRHRHIHTGERPFRCAVCQKGFRESGELLRHQRVHTGEKPYQCPLCRLRFTERNTLRRHAKRKHAREACYQGAWADGGEGRPGWAGEGGQEVGAP</sequence>
<evidence type="ECO:0000313" key="11">
    <source>
        <dbReference type="Proteomes" id="UP000765507"/>
    </source>
</evidence>
<reference evidence="10 11" key="1">
    <citation type="journal article" date="2020" name="G3 (Bethesda)">
        <title>Draft Genome of the Common Snapping Turtle, Chelydra serpentina, a Model for Phenotypic Plasticity in Reptiles.</title>
        <authorList>
            <person name="Das D."/>
            <person name="Singh S.K."/>
            <person name="Bierstedt J."/>
            <person name="Erickson A."/>
            <person name="Galli G.L.J."/>
            <person name="Crossley D.A. 2nd"/>
            <person name="Rhen T."/>
        </authorList>
    </citation>
    <scope>NUCLEOTIDE SEQUENCE [LARGE SCALE GENOMIC DNA]</scope>
    <source>
        <strain evidence="10">KW</strain>
    </source>
</reference>
<evidence type="ECO:0000313" key="10">
    <source>
        <dbReference type="EMBL" id="KAG6921713.1"/>
    </source>
</evidence>